<reference evidence="5 6" key="1">
    <citation type="journal article" date="2017" name="Biotechnol. Biofuels">
        <title>Differential beta-glucosidase expression as a function of carbon source availability in Talaromyces amestolkiae: a genomic and proteomic approach.</title>
        <authorList>
            <person name="de Eugenio L.I."/>
            <person name="Mendez-Liter J.A."/>
            <person name="Nieto-Dominguez M."/>
            <person name="Alonso L."/>
            <person name="Gil-Munoz J."/>
            <person name="Barriuso J."/>
            <person name="Prieto A."/>
            <person name="Martinez M.J."/>
        </authorList>
    </citation>
    <scope>NUCLEOTIDE SEQUENCE [LARGE SCALE GENOMIC DNA]</scope>
    <source>
        <strain evidence="5 6">CIB</strain>
    </source>
</reference>
<dbReference type="OrthoDB" id="341259at2759"/>
<keyword evidence="6" id="KW-1185">Reference proteome</keyword>
<evidence type="ECO:0000259" key="4">
    <source>
        <dbReference type="PROSITE" id="PS50181"/>
    </source>
</evidence>
<dbReference type="PANTHER" id="PTHR24198:SF191">
    <property type="entry name" value="RABANKYRIN-5-LIKE"/>
    <property type="match status" value="1"/>
</dbReference>
<dbReference type="GeneID" id="63792498"/>
<protein>
    <recommendedName>
        <fullName evidence="4">F-box domain-containing protein</fullName>
    </recommendedName>
</protein>
<dbReference type="InterPro" id="IPR002110">
    <property type="entry name" value="Ankyrin_rpt"/>
</dbReference>
<dbReference type="STRING" id="1196081.A0A364KUN6"/>
<evidence type="ECO:0000256" key="3">
    <source>
        <dbReference type="PROSITE-ProRule" id="PRU00023"/>
    </source>
</evidence>
<feature type="repeat" description="ANK" evidence="3">
    <location>
        <begin position="282"/>
        <end position="314"/>
    </location>
</feature>
<proteinExistence type="predicted"/>
<keyword evidence="1" id="KW-0677">Repeat</keyword>
<evidence type="ECO:0000256" key="2">
    <source>
        <dbReference type="ARBA" id="ARBA00023043"/>
    </source>
</evidence>
<evidence type="ECO:0000256" key="1">
    <source>
        <dbReference type="ARBA" id="ARBA00022737"/>
    </source>
</evidence>
<dbReference type="PANTHER" id="PTHR24198">
    <property type="entry name" value="ANKYRIN REPEAT AND PROTEIN KINASE DOMAIN-CONTAINING PROTEIN"/>
    <property type="match status" value="1"/>
</dbReference>
<evidence type="ECO:0000313" key="5">
    <source>
        <dbReference type="EMBL" id="RAO67270.1"/>
    </source>
</evidence>
<dbReference type="EMBL" id="MIKG01000005">
    <property type="protein sequence ID" value="RAO67270.1"/>
    <property type="molecule type" value="Genomic_DNA"/>
</dbReference>
<dbReference type="Pfam" id="PF00023">
    <property type="entry name" value="Ank"/>
    <property type="match status" value="2"/>
</dbReference>
<name>A0A364KUN6_TALAM</name>
<dbReference type="PROSITE" id="PS50181">
    <property type="entry name" value="FBOX"/>
    <property type="match status" value="1"/>
</dbReference>
<dbReference type="Pfam" id="PF12796">
    <property type="entry name" value="Ank_2"/>
    <property type="match status" value="3"/>
</dbReference>
<feature type="repeat" description="ANK" evidence="3">
    <location>
        <begin position="316"/>
        <end position="348"/>
    </location>
</feature>
<evidence type="ECO:0000313" key="6">
    <source>
        <dbReference type="Proteomes" id="UP000249363"/>
    </source>
</evidence>
<sequence>MAGRIYLYNLPVELLHMILDHLSIDDMLNLIEDPNFPVGVIRRHNIDNDGLGGNILHSIARVGWTHIPQIKKLIQILGDWDTLHSFHNLTPLGLAARNKHYELCRSFIEAGADVNPPKGTSPLWIATSQPGNNAVIALLVKHGADVSWKDPSGIPIIFSAAQHANADTVNLLIQSGADASAVLPSGNTLSRVRDPAVAKLLVDHGADVNAVYTPFQVTPLMVAVTRGNSGLVDFFLDAGAEVDYCNNQWSSALTRAIIGKHTGIVRKLILAGCEFNKSLRDRMDPPLLLALEKGSEDIVRLLLKEGVDVITPRNNRGETALCVAARHKSPSLCQQLIAAGAEINAKDKKGRTPLMIAIYAQDEETTKLLLDAGADVSLVENDGTHPTLVLSAGSSIALKDIVKYFTEYGIEWLDRHVIDSEEHDENLDSNISMLKLLLSHGTDISKANYKGIGILHIAASRDDDDLVKLLLEHGADASYKDPSGNTPAAWAALMHSYGIEDLLREAEA</sequence>
<gene>
    <name evidence="5" type="ORF">BHQ10_003282</name>
</gene>
<dbReference type="SUPFAM" id="SSF48403">
    <property type="entry name" value="Ankyrin repeat"/>
    <property type="match status" value="2"/>
</dbReference>
<dbReference type="Proteomes" id="UP000249363">
    <property type="component" value="Unassembled WGS sequence"/>
</dbReference>
<accession>A0A364KUN6</accession>
<comment type="caution">
    <text evidence="5">The sequence shown here is derived from an EMBL/GenBank/DDBJ whole genome shotgun (WGS) entry which is preliminary data.</text>
</comment>
<dbReference type="InterPro" id="IPR001810">
    <property type="entry name" value="F-box_dom"/>
</dbReference>
<dbReference type="InterPro" id="IPR036770">
    <property type="entry name" value="Ankyrin_rpt-contain_sf"/>
</dbReference>
<feature type="repeat" description="ANK" evidence="3">
    <location>
        <begin position="450"/>
        <end position="482"/>
    </location>
</feature>
<keyword evidence="2 3" id="KW-0040">ANK repeat</keyword>
<organism evidence="5 6">
    <name type="scientific">Talaromyces amestolkiae</name>
    <dbReference type="NCBI Taxonomy" id="1196081"/>
    <lineage>
        <taxon>Eukaryota</taxon>
        <taxon>Fungi</taxon>
        <taxon>Dikarya</taxon>
        <taxon>Ascomycota</taxon>
        <taxon>Pezizomycotina</taxon>
        <taxon>Eurotiomycetes</taxon>
        <taxon>Eurotiomycetidae</taxon>
        <taxon>Eurotiales</taxon>
        <taxon>Trichocomaceae</taxon>
        <taxon>Talaromyces</taxon>
        <taxon>Talaromyces sect. Talaromyces</taxon>
    </lineage>
</organism>
<feature type="repeat" description="ANK" evidence="3">
    <location>
        <begin position="87"/>
        <end position="119"/>
    </location>
</feature>
<dbReference type="SMART" id="SM00248">
    <property type="entry name" value="ANK"/>
    <property type="match status" value="10"/>
</dbReference>
<dbReference type="PROSITE" id="PS50088">
    <property type="entry name" value="ANK_REPEAT"/>
    <property type="match status" value="7"/>
</dbReference>
<feature type="repeat" description="ANK" evidence="3">
    <location>
        <begin position="118"/>
        <end position="151"/>
    </location>
</feature>
<dbReference type="PRINTS" id="PR01415">
    <property type="entry name" value="ANKYRIN"/>
</dbReference>
<dbReference type="RefSeq" id="XP_040731786.1">
    <property type="nucleotide sequence ID" value="XM_040875521.1"/>
</dbReference>
<feature type="repeat" description="ANK" evidence="3">
    <location>
        <begin position="215"/>
        <end position="247"/>
    </location>
</feature>
<dbReference type="Gene3D" id="1.25.40.20">
    <property type="entry name" value="Ankyrin repeat-containing domain"/>
    <property type="match status" value="3"/>
</dbReference>
<dbReference type="PROSITE" id="PS50297">
    <property type="entry name" value="ANK_REP_REGION"/>
    <property type="match status" value="7"/>
</dbReference>
<dbReference type="AlphaFoldDB" id="A0A364KUN6"/>
<feature type="domain" description="F-box" evidence="4">
    <location>
        <begin position="4"/>
        <end position="30"/>
    </location>
</feature>
<feature type="repeat" description="ANK" evidence="3">
    <location>
        <begin position="349"/>
        <end position="381"/>
    </location>
</feature>